<evidence type="ECO:0000256" key="10">
    <source>
        <dbReference type="RuleBase" id="RU000688"/>
    </source>
</evidence>
<keyword evidence="5 11" id="KW-1133">Transmembrane helix</keyword>
<dbReference type="KEGG" id="xla:108699079"/>
<dbReference type="RefSeq" id="XP_018086430.1">
    <property type="nucleotide sequence ID" value="XM_018230941.1"/>
</dbReference>
<keyword evidence="11" id="KW-0716">Sensory transduction</keyword>
<dbReference type="InterPro" id="IPR050516">
    <property type="entry name" value="Olfactory_GPCR"/>
</dbReference>
<dbReference type="PRINTS" id="PR00237">
    <property type="entry name" value="GPCRRHODOPSN"/>
</dbReference>
<feature type="transmembrane region" description="Helical" evidence="11">
    <location>
        <begin position="58"/>
        <end position="81"/>
    </location>
</feature>
<dbReference type="CDD" id="cd13954">
    <property type="entry name" value="7tmA_OR"/>
    <property type="match status" value="1"/>
</dbReference>
<accession>A0A1L8FC35</accession>
<dbReference type="Proteomes" id="UP000186698">
    <property type="component" value="Chromosome 8L"/>
</dbReference>
<evidence type="ECO:0000256" key="3">
    <source>
        <dbReference type="ARBA" id="ARBA00022692"/>
    </source>
</evidence>
<feature type="transmembrane region" description="Helical" evidence="11">
    <location>
        <begin position="272"/>
        <end position="291"/>
    </location>
</feature>
<dbReference type="InterPro" id="IPR017452">
    <property type="entry name" value="GPCR_Rhodpsn_7TM"/>
</dbReference>
<feature type="transmembrane region" description="Helical" evidence="11">
    <location>
        <begin position="139"/>
        <end position="161"/>
    </location>
</feature>
<evidence type="ECO:0000256" key="1">
    <source>
        <dbReference type="ARBA" id="ARBA00004651"/>
    </source>
</evidence>
<dbReference type="GO" id="GO:0004930">
    <property type="term" value="F:G protein-coupled receptor activity"/>
    <property type="evidence" value="ECO:0007669"/>
    <property type="project" value="UniProtKB-KW"/>
</dbReference>
<dbReference type="AlphaFoldDB" id="A0A1L8FC35"/>
<feature type="domain" description="G-protein coupled receptors family 1 profile" evidence="12">
    <location>
        <begin position="41"/>
        <end position="289"/>
    </location>
</feature>
<keyword evidence="9 10" id="KW-0807">Transducer</keyword>
<keyword evidence="6 10" id="KW-0297">G-protein coupled receptor</keyword>
<keyword evidence="2 11" id="KW-1003">Cell membrane</keyword>
<organism evidence="13 14">
    <name type="scientific">Xenopus laevis</name>
    <name type="common">African clawed frog</name>
    <dbReference type="NCBI Taxonomy" id="8355"/>
    <lineage>
        <taxon>Eukaryota</taxon>
        <taxon>Metazoa</taxon>
        <taxon>Chordata</taxon>
        <taxon>Craniata</taxon>
        <taxon>Vertebrata</taxon>
        <taxon>Euteleostomi</taxon>
        <taxon>Amphibia</taxon>
        <taxon>Batrachia</taxon>
        <taxon>Anura</taxon>
        <taxon>Pipoidea</taxon>
        <taxon>Pipidae</taxon>
        <taxon>Xenopodinae</taxon>
        <taxon>Xenopus</taxon>
        <taxon>Xenopus</taxon>
    </lineage>
</organism>
<name>A0A1L8FC35_XENLA</name>
<evidence type="ECO:0000256" key="4">
    <source>
        <dbReference type="ARBA" id="ARBA00022725"/>
    </source>
</evidence>
<keyword evidence="8 10" id="KW-0675">Receptor</keyword>
<evidence type="ECO:0000259" key="12">
    <source>
        <dbReference type="PROSITE" id="PS50262"/>
    </source>
</evidence>
<dbReference type="GeneID" id="108699079"/>
<evidence type="ECO:0000256" key="9">
    <source>
        <dbReference type="ARBA" id="ARBA00023224"/>
    </source>
</evidence>
<keyword evidence="3 10" id="KW-0812">Transmembrane</keyword>
<evidence type="ECO:0000256" key="7">
    <source>
        <dbReference type="ARBA" id="ARBA00023136"/>
    </source>
</evidence>
<dbReference type="GO" id="GO:0005549">
    <property type="term" value="F:odorant binding"/>
    <property type="evidence" value="ECO:0000318"/>
    <property type="project" value="GO_Central"/>
</dbReference>
<feature type="transmembrane region" description="Helical" evidence="11">
    <location>
        <begin position="196"/>
        <end position="220"/>
    </location>
</feature>
<dbReference type="PANTHER" id="PTHR26452">
    <property type="entry name" value="OLFACTORY RECEPTOR"/>
    <property type="match status" value="1"/>
</dbReference>
<sequence length="311" mass="35345">MESLNQTSVTSFVLLGLSNVPHLQAIYFLLFLMIFLMTILGNMLIIAVVSVTRLCSPMYFFLSNLSFIDICLSSTIVPRILVNTLSHDKSISFFGCAAQEYFLSALGATECMILAIMAYDRYMAICHPLHYSNIMNEKFCMCLACGAWTVSFLNSIFHAFLTFQLPFCKSNHINHFFCDIPPLLILSCKDPWFNEIMIYVATGLIALSSFLLTLISYIMIISSVLRMRSTSGKQKTFSTCASHLMVVTLFYANVFIFYMHSRSSYSPERDRAVSIFYTAVTPMLNPMIYSLRNQIFLGNLRKSFTRKTTIS</sequence>
<feature type="transmembrane region" description="Helical" evidence="11">
    <location>
        <begin position="25"/>
        <end position="51"/>
    </location>
</feature>
<dbReference type="SUPFAM" id="SSF81321">
    <property type="entry name" value="Family A G protein-coupled receptor-like"/>
    <property type="match status" value="1"/>
</dbReference>
<dbReference type="PROSITE" id="PS00237">
    <property type="entry name" value="G_PROTEIN_RECEP_F1_1"/>
    <property type="match status" value="1"/>
</dbReference>
<comment type="similarity">
    <text evidence="10">Belongs to the G-protein coupled receptor 1 family.</text>
</comment>
<comment type="subcellular location">
    <subcellularLocation>
        <location evidence="1 11">Cell membrane</location>
        <topology evidence="1 11">Multi-pass membrane protein</topology>
    </subcellularLocation>
</comment>
<dbReference type="PaxDb" id="8355-A0A1L8FC35"/>
<dbReference type="Gene3D" id="1.20.1070.10">
    <property type="entry name" value="Rhodopsin 7-helix transmembrane proteins"/>
    <property type="match status" value="1"/>
</dbReference>
<dbReference type="OrthoDB" id="9444602at2759"/>
<protein>
    <recommendedName>
        <fullName evidence="11">Olfactory receptor</fullName>
    </recommendedName>
</protein>
<evidence type="ECO:0000256" key="5">
    <source>
        <dbReference type="ARBA" id="ARBA00022989"/>
    </source>
</evidence>
<keyword evidence="13" id="KW-1185">Reference proteome</keyword>
<evidence type="ECO:0000313" key="13">
    <source>
        <dbReference type="Proteomes" id="UP000186698"/>
    </source>
</evidence>
<dbReference type="InterPro" id="IPR000725">
    <property type="entry name" value="Olfact_rcpt"/>
</dbReference>
<proteinExistence type="inferred from homology"/>
<dbReference type="InterPro" id="IPR000276">
    <property type="entry name" value="GPCR_Rhodpsn"/>
</dbReference>
<keyword evidence="4 11" id="KW-0552">Olfaction</keyword>
<dbReference type="PRINTS" id="PR00245">
    <property type="entry name" value="OLFACTORYR"/>
</dbReference>
<evidence type="ECO:0000256" key="2">
    <source>
        <dbReference type="ARBA" id="ARBA00022475"/>
    </source>
</evidence>
<evidence type="ECO:0000256" key="8">
    <source>
        <dbReference type="ARBA" id="ARBA00023170"/>
    </source>
</evidence>
<dbReference type="FunFam" id="1.20.1070.10:FF:000015">
    <property type="entry name" value="Olfactory receptor"/>
    <property type="match status" value="1"/>
</dbReference>
<dbReference type="Pfam" id="PF13853">
    <property type="entry name" value="7tm_4"/>
    <property type="match status" value="1"/>
</dbReference>
<evidence type="ECO:0000256" key="6">
    <source>
        <dbReference type="ARBA" id="ARBA00023040"/>
    </source>
</evidence>
<gene>
    <name evidence="14" type="primary">LOC108699079</name>
</gene>
<reference evidence="14" key="1">
    <citation type="submission" date="2025-08" db="UniProtKB">
        <authorList>
            <consortium name="RefSeq"/>
        </authorList>
    </citation>
    <scope>IDENTIFICATION</scope>
    <source>
        <strain evidence="14">J_2021</strain>
        <tissue evidence="14">Erythrocytes</tissue>
    </source>
</reference>
<feature type="transmembrane region" description="Helical" evidence="11">
    <location>
        <begin position="241"/>
        <end position="260"/>
    </location>
</feature>
<dbReference type="GO" id="GO:0004984">
    <property type="term" value="F:olfactory receptor activity"/>
    <property type="evidence" value="ECO:0000318"/>
    <property type="project" value="GO_Central"/>
</dbReference>
<evidence type="ECO:0000313" key="14">
    <source>
        <dbReference type="RefSeq" id="XP_018086430.1"/>
    </source>
</evidence>
<evidence type="ECO:0000256" key="11">
    <source>
        <dbReference type="RuleBase" id="RU363047"/>
    </source>
</evidence>
<dbReference type="PROSITE" id="PS50262">
    <property type="entry name" value="G_PROTEIN_RECEP_F1_2"/>
    <property type="match status" value="1"/>
</dbReference>
<keyword evidence="7 11" id="KW-0472">Membrane</keyword>
<dbReference type="GO" id="GO:0005886">
    <property type="term" value="C:plasma membrane"/>
    <property type="evidence" value="ECO:0007669"/>
    <property type="project" value="UniProtKB-SubCell"/>
</dbReference>
<feature type="transmembrane region" description="Helical" evidence="11">
    <location>
        <begin position="101"/>
        <end position="119"/>
    </location>
</feature>